<evidence type="ECO:0000256" key="4">
    <source>
        <dbReference type="ARBA" id="ARBA00022679"/>
    </source>
</evidence>
<dbReference type="InterPro" id="IPR036097">
    <property type="entry name" value="HisK_dim/P_sf"/>
</dbReference>
<dbReference type="InterPro" id="IPR003661">
    <property type="entry name" value="HisK_dim/P_dom"/>
</dbReference>
<dbReference type="InterPro" id="IPR035965">
    <property type="entry name" value="PAS-like_dom_sf"/>
</dbReference>
<evidence type="ECO:0000256" key="5">
    <source>
        <dbReference type="ARBA" id="ARBA00022777"/>
    </source>
</evidence>
<dbReference type="PANTHER" id="PTHR43304">
    <property type="entry name" value="PHYTOCHROME-LIKE PROTEIN CPH1"/>
    <property type="match status" value="1"/>
</dbReference>
<dbReference type="NCBIfam" id="TIGR00229">
    <property type="entry name" value="sensory_box"/>
    <property type="match status" value="1"/>
</dbReference>
<keyword evidence="4" id="KW-0808">Transferase</keyword>
<comment type="caution">
    <text evidence="8">The sequence shown here is derived from an EMBL/GenBank/DDBJ whole genome shotgun (WGS) entry which is preliminary data.</text>
</comment>
<dbReference type="InterPro" id="IPR000014">
    <property type="entry name" value="PAS"/>
</dbReference>
<dbReference type="InterPro" id="IPR004358">
    <property type="entry name" value="Sig_transdc_His_kin-like_C"/>
</dbReference>
<reference evidence="8 9" key="1">
    <citation type="submission" date="2020-12" db="EMBL/GenBank/DDBJ databases">
        <title>Bacterial novel species Pedobacter sp. SD-b isolated from soil.</title>
        <authorList>
            <person name="Jung H.-Y."/>
        </authorList>
    </citation>
    <scope>NUCLEOTIDE SEQUENCE [LARGE SCALE GENOMIC DNA]</scope>
    <source>
        <strain evidence="8 9">SD-b</strain>
    </source>
</reference>
<dbReference type="SUPFAM" id="SSF55785">
    <property type="entry name" value="PYP-like sensor domain (PAS domain)"/>
    <property type="match status" value="1"/>
</dbReference>
<keyword evidence="3" id="KW-0597">Phosphoprotein</keyword>
<dbReference type="Gene3D" id="1.10.287.130">
    <property type="match status" value="1"/>
</dbReference>
<evidence type="ECO:0000259" key="7">
    <source>
        <dbReference type="PROSITE" id="PS50112"/>
    </source>
</evidence>
<dbReference type="InterPro" id="IPR036890">
    <property type="entry name" value="HATPase_C_sf"/>
</dbReference>
<protein>
    <recommendedName>
        <fullName evidence="2">histidine kinase</fullName>
        <ecNumber evidence="2">2.7.13.3</ecNumber>
    </recommendedName>
</protein>
<dbReference type="EC" id="2.7.13.3" evidence="2"/>
<evidence type="ECO:0000256" key="3">
    <source>
        <dbReference type="ARBA" id="ARBA00022553"/>
    </source>
</evidence>
<dbReference type="PANTHER" id="PTHR43304:SF1">
    <property type="entry name" value="PAC DOMAIN-CONTAINING PROTEIN"/>
    <property type="match status" value="1"/>
</dbReference>
<dbReference type="Proteomes" id="UP000660024">
    <property type="component" value="Unassembled WGS sequence"/>
</dbReference>
<keyword evidence="9" id="KW-1185">Reference proteome</keyword>
<feature type="domain" description="Histidine kinase" evidence="6">
    <location>
        <begin position="161"/>
        <end position="374"/>
    </location>
</feature>
<dbReference type="SUPFAM" id="SSF55874">
    <property type="entry name" value="ATPase domain of HSP90 chaperone/DNA topoisomerase II/histidine kinase"/>
    <property type="match status" value="1"/>
</dbReference>
<dbReference type="SMART" id="SM00091">
    <property type="entry name" value="PAS"/>
    <property type="match status" value="1"/>
</dbReference>
<accession>A0ABS1BIG4</accession>
<dbReference type="Pfam" id="PF08447">
    <property type="entry name" value="PAS_3"/>
    <property type="match status" value="1"/>
</dbReference>
<dbReference type="RefSeq" id="WP_200585333.1">
    <property type="nucleotide sequence ID" value="NZ_JAEHFY010000007.1"/>
</dbReference>
<dbReference type="InterPro" id="IPR052162">
    <property type="entry name" value="Sensor_kinase/Photoreceptor"/>
</dbReference>
<dbReference type="InterPro" id="IPR005467">
    <property type="entry name" value="His_kinase_dom"/>
</dbReference>
<sequence>MFDQDLNLNLNGLPLTEEEFAFYKDLSLFFNTTQDLLCIADTNARFKRVNPAVIKLLGYSVKELFSHPINYFVHPDDQDKTNKTRTEMFGGKPLHNFENRYITKNGEVVWLSWTSVYAPERQLVFAVAKDITLRKNIEHEKNNLYHKLEAVNKELEYFARIASHDLRAPVSNILSLFDILDESKIDDEDSLNVMRLIKKSTERVYSTLEKYIDDLKNKEKLHRLKSDQNIKETTRSVIDSIENIINKSNAKIETDFLAFDTIPFDKGYLTSVILNLLTNAIKYASPNRAPEIKILTRFLGHKKQLMIIDNGLGMDMMLIKNKIFGLNQTFHQNKDGKGLGLFLVKSQLEEMGAEIDVESEVDKGTTFIITFNNG</sequence>
<evidence type="ECO:0000256" key="2">
    <source>
        <dbReference type="ARBA" id="ARBA00012438"/>
    </source>
</evidence>
<comment type="catalytic activity">
    <reaction evidence="1">
        <text>ATP + protein L-histidine = ADP + protein N-phospho-L-histidine.</text>
        <dbReference type="EC" id="2.7.13.3"/>
    </reaction>
</comment>
<name>A0ABS1BIG4_9SPHI</name>
<dbReference type="EMBL" id="JAEHFY010000007">
    <property type="protein sequence ID" value="MBK0382551.1"/>
    <property type="molecule type" value="Genomic_DNA"/>
</dbReference>
<evidence type="ECO:0000313" key="9">
    <source>
        <dbReference type="Proteomes" id="UP000660024"/>
    </source>
</evidence>
<dbReference type="Gene3D" id="3.30.565.10">
    <property type="entry name" value="Histidine kinase-like ATPase, C-terminal domain"/>
    <property type="match status" value="1"/>
</dbReference>
<dbReference type="Pfam" id="PF02518">
    <property type="entry name" value="HATPase_c"/>
    <property type="match status" value="1"/>
</dbReference>
<dbReference type="SMART" id="SM00387">
    <property type="entry name" value="HATPase_c"/>
    <property type="match status" value="1"/>
</dbReference>
<keyword evidence="5" id="KW-0418">Kinase</keyword>
<dbReference type="InterPro" id="IPR003594">
    <property type="entry name" value="HATPase_dom"/>
</dbReference>
<dbReference type="CDD" id="cd00082">
    <property type="entry name" value="HisKA"/>
    <property type="match status" value="1"/>
</dbReference>
<feature type="domain" description="PAS" evidence="7">
    <location>
        <begin position="22"/>
        <end position="92"/>
    </location>
</feature>
<evidence type="ECO:0000256" key="1">
    <source>
        <dbReference type="ARBA" id="ARBA00000085"/>
    </source>
</evidence>
<evidence type="ECO:0000313" key="8">
    <source>
        <dbReference type="EMBL" id="MBK0382551.1"/>
    </source>
</evidence>
<dbReference type="Gene3D" id="3.30.450.20">
    <property type="entry name" value="PAS domain"/>
    <property type="match status" value="1"/>
</dbReference>
<dbReference type="InterPro" id="IPR013655">
    <property type="entry name" value="PAS_fold_3"/>
</dbReference>
<dbReference type="PROSITE" id="PS50112">
    <property type="entry name" value="PAS"/>
    <property type="match status" value="1"/>
</dbReference>
<dbReference type="PROSITE" id="PS50109">
    <property type="entry name" value="HIS_KIN"/>
    <property type="match status" value="1"/>
</dbReference>
<evidence type="ECO:0000259" key="6">
    <source>
        <dbReference type="PROSITE" id="PS50109"/>
    </source>
</evidence>
<dbReference type="SUPFAM" id="SSF47384">
    <property type="entry name" value="Homodimeric domain of signal transducing histidine kinase"/>
    <property type="match status" value="1"/>
</dbReference>
<dbReference type="PRINTS" id="PR00344">
    <property type="entry name" value="BCTRLSENSOR"/>
</dbReference>
<organism evidence="8 9">
    <name type="scientific">Pedobacter segetis</name>
    <dbReference type="NCBI Taxonomy" id="2793069"/>
    <lineage>
        <taxon>Bacteria</taxon>
        <taxon>Pseudomonadati</taxon>
        <taxon>Bacteroidota</taxon>
        <taxon>Sphingobacteriia</taxon>
        <taxon>Sphingobacteriales</taxon>
        <taxon>Sphingobacteriaceae</taxon>
        <taxon>Pedobacter</taxon>
    </lineage>
</organism>
<gene>
    <name evidence="8" type="ORF">I5M32_06210</name>
</gene>
<dbReference type="CDD" id="cd00130">
    <property type="entry name" value="PAS"/>
    <property type="match status" value="1"/>
</dbReference>
<proteinExistence type="predicted"/>